<comment type="caution">
    <text evidence="1">The sequence shown here is derived from an EMBL/GenBank/DDBJ whole genome shotgun (WGS) entry which is preliminary data.</text>
</comment>
<accession>A0ABS8S4R6</accession>
<name>A0ABS8S4R6_DATST</name>
<dbReference type="Proteomes" id="UP000823775">
    <property type="component" value="Unassembled WGS sequence"/>
</dbReference>
<proteinExistence type="predicted"/>
<evidence type="ECO:0000313" key="1">
    <source>
        <dbReference type="EMBL" id="MCD7454026.1"/>
    </source>
</evidence>
<reference evidence="1 2" key="1">
    <citation type="journal article" date="2021" name="BMC Genomics">
        <title>Datura genome reveals duplications of psychoactive alkaloid biosynthetic genes and high mutation rate following tissue culture.</title>
        <authorList>
            <person name="Rajewski A."/>
            <person name="Carter-House D."/>
            <person name="Stajich J."/>
            <person name="Litt A."/>
        </authorList>
    </citation>
    <scope>NUCLEOTIDE SEQUENCE [LARGE SCALE GENOMIC DNA]</scope>
    <source>
        <strain evidence="1">AR-01</strain>
    </source>
</reference>
<sequence>MLCLKEITSQVLDITATSAENLVRSITMRGKLVWQPKTMEIASALLIGISQITEVDDEVLGPQNVIWCIMYRRCSTTREMKMLAASQCPRERTHLFLQLVVANDSDLGAELGCLHSYGRLSKVLGHEPRWLISICKPYLRDIRC</sequence>
<protein>
    <submittedName>
        <fullName evidence="1">Uncharacterized protein</fullName>
    </submittedName>
</protein>
<dbReference type="EMBL" id="JACEIK010000283">
    <property type="protein sequence ID" value="MCD7454026.1"/>
    <property type="molecule type" value="Genomic_DNA"/>
</dbReference>
<keyword evidence="2" id="KW-1185">Reference proteome</keyword>
<evidence type="ECO:0000313" key="2">
    <source>
        <dbReference type="Proteomes" id="UP000823775"/>
    </source>
</evidence>
<organism evidence="1 2">
    <name type="scientific">Datura stramonium</name>
    <name type="common">Jimsonweed</name>
    <name type="synonym">Common thornapple</name>
    <dbReference type="NCBI Taxonomy" id="4076"/>
    <lineage>
        <taxon>Eukaryota</taxon>
        <taxon>Viridiplantae</taxon>
        <taxon>Streptophyta</taxon>
        <taxon>Embryophyta</taxon>
        <taxon>Tracheophyta</taxon>
        <taxon>Spermatophyta</taxon>
        <taxon>Magnoliopsida</taxon>
        <taxon>eudicotyledons</taxon>
        <taxon>Gunneridae</taxon>
        <taxon>Pentapetalae</taxon>
        <taxon>asterids</taxon>
        <taxon>lamiids</taxon>
        <taxon>Solanales</taxon>
        <taxon>Solanaceae</taxon>
        <taxon>Solanoideae</taxon>
        <taxon>Datureae</taxon>
        <taxon>Datura</taxon>
    </lineage>
</organism>
<gene>
    <name evidence="1" type="ORF">HAX54_023293</name>
</gene>